<dbReference type="Proteomes" id="UP000735302">
    <property type="component" value="Unassembled WGS sequence"/>
</dbReference>
<evidence type="ECO:0000313" key="1">
    <source>
        <dbReference type="EMBL" id="GFO29259.1"/>
    </source>
</evidence>
<protein>
    <submittedName>
        <fullName evidence="1">Uncharacterized protein</fullName>
    </submittedName>
</protein>
<name>A0AAV4CDQ1_9GAST</name>
<reference evidence="1 2" key="1">
    <citation type="journal article" date="2021" name="Elife">
        <title>Chloroplast acquisition without the gene transfer in kleptoplastic sea slugs, Plakobranchus ocellatus.</title>
        <authorList>
            <person name="Maeda T."/>
            <person name="Takahashi S."/>
            <person name="Yoshida T."/>
            <person name="Shimamura S."/>
            <person name="Takaki Y."/>
            <person name="Nagai Y."/>
            <person name="Toyoda A."/>
            <person name="Suzuki Y."/>
            <person name="Arimoto A."/>
            <person name="Ishii H."/>
            <person name="Satoh N."/>
            <person name="Nishiyama T."/>
            <person name="Hasebe M."/>
            <person name="Maruyama T."/>
            <person name="Minagawa J."/>
            <person name="Obokata J."/>
            <person name="Shigenobu S."/>
        </authorList>
    </citation>
    <scope>NUCLEOTIDE SEQUENCE [LARGE SCALE GENOMIC DNA]</scope>
</reference>
<organism evidence="1 2">
    <name type="scientific">Plakobranchus ocellatus</name>
    <dbReference type="NCBI Taxonomy" id="259542"/>
    <lineage>
        <taxon>Eukaryota</taxon>
        <taxon>Metazoa</taxon>
        <taxon>Spiralia</taxon>
        <taxon>Lophotrochozoa</taxon>
        <taxon>Mollusca</taxon>
        <taxon>Gastropoda</taxon>
        <taxon>Heterobranchia</taxon>
        <taxon>Euthyneura</taxon>
        <taxon>Panpulmonata</taxon>
        <taxon>Sacoglossa</taxon>
        <taxon>Placobranchoidea</taxon>
        <taxon>Plakobranchidae</taxon>
        <taxon>Plakobranchus</taxon>
    </lineage>
</organism>
<proteinExistence type="predicted"/>
<accession>A0AAV4CDQ1</accession>
<keyword evidence="2" id="KW-1185">Reference proteome</keyword>
<sequence>MRKKPLLDVNGTSTNHWLTPKIGTVIKANCTCFLGQEKKMIMGVVYSEEVAVWFATFTHAGSIDTPKSDPRQVISALPALHSTHPKYGRTVTATLEITVTPNMEESRIICYAGVASESSLVTLAKRNYHKTVWSKPFRIECNIFD</sequence>
<dbReference type="EMBL" id="BLXT01006136">
    <property type="protein sequence ID" value="GFO29259.1"/>
    <property type="molecule type" value="Genomic_DNA"/>
</dbReference>
<comment type="caution">
    <text evidence="1">The sequence shown here is derived from an EMBL/GenBank/DDBJ whole genome shotgun (WGS) entry which is preliminary data.</text>
</comment>
<gene>
    <name evidence="1" type="ORF">PoB_005576400</name>
</gene>
<dbReference type="AlphaFoldDB" id="A0AAV4CDQ1"/>
<evidence type="ECO:0000313" key="2">
    <source>
        <dbReference type="Proteomes" id="UP000735302"/>
    </source>
</evidence>